<evidence type="ECO:0000313" key="7">
    <source>
        <dbReference type="Proteomes" id="UP001232725"/>
    </source>
</evidence>
<sequence length="183" mass="19932">MPRKPVARNAVLDAFETLLIEVGERGATLEAVAAKAGVSKGGLLYHFPNKEALIAALLDRFDELAQEEVEAMKTAPEGAGVYFIKASVWDGGPLDRSFVAASRLAEVAHEETQRRFAGIQQQWLEVLTAELGEDLARAVRYMSDGLYFNAVLENGGGREMDPSKTDAEVESLLRILELVRGKG</sequence>
<dbReference type="Gene3D" id="1.10.357.10">
    <property type="entry name" value="Tetracycline Repressor, domain 2"/>
    <property type="match status" value="1"/>
</dbReference>
<gene>
    <name evidence="6" type="ORF">Q9R02_11460</name>
</gene>
<dbReference type="InterPro" id="IPR001647">
    <property type="entry name" value="HTH_TetR"/>
</dbReference>
<keyword evidence="2 4" id="KW-0238">DNA-binding</keyword>
<dbReference type="PROSITE" id="PS50977">
    <property type="entry name" value="HTH_TETR_2"/>
    <property type="match status" value="1"/>
</dbReference>
<dbReference type="EMBL" id="JAVALS010000007">
    <property type="protein sequence ID" value="MDP5227773.1"/>
    <property type="molecule type" value="Genomic_DNA"/>
</dbReference>
<organism evidence="6 7">
    <name type="scientific">Arthrobacter horti</name>
    <dbReference type="NCBI Taxonomy" id="3068273"/>
    <lineage>
        <taxon>Bacteria</taxon>
        <taxon>Bacillati</taxon>
        <taxon>Actinomycetota</taxon>
        <taxon>Actinomycetes</taxon>
        <taxon>Micrococcales</taxon>
        <taxon>Micrococcaceae</taxon>
        <taxon>Arthrobacter</taxon>
    </lineage>
</organism>
<dbReference type="Pfam" id="PF00440">
    <property type="entry name" value="TetR_N"/>
    <property type="match status" value="1"/>
</dbReference>
<evidence type="ECO:0000256" key="3">
    <source>
        <dbReference type="ARBA" id="ARBA00023163"/>
    </source>
</evidence>
<keyword evidence="1" id="KW-0805">Transcription regulation</keyword>
<evidence type="ECO:0000259" key="5">
    <source>
        <dbReference type="PROSITE" id="PS50977"/>
    </source>
</evidence>
<feature type="DNA-binding region" description="H-T-H motif" evidence="4">
    <location>
        <begin position="28"/>
        <end position="47"/>
    </location>
</feature>
<dbReference type="SUPFAM" id="SSF46689">
    <property type="entry name" value="Homeodomain-like"/>
    <property type="match status" value="1"/>
</dbReference>
<proteinExistence type="predicted"/>
<dbReference type="PANTHER" id="PTHR30055">
    <property type="entry name" value="HTH-TYPE TRANSCRIPTIONAL REGULATOR RUTR"/>
    <property type="match status" value="1"/>
</dbReference>
<evidence type="ECO:0000313" key="6">
    <source>
        <dbReference type="EMBL" id="MDP5227773.1"/>
    </source>
</evidence>
<evidence type="ECO:0000256" key="1">
    <source>
        <dbReference type="ARBA" id="ARBA00023015"/>
    </source>
</evidence>
<dbReference type="InterPro" id="IPR009057">
    <property type="entry name" value="Homeodomain-like_sf"/>
</dbReference>
<dbReference type="InterPro" id="IPR050109">
    <property type="entry name" value="HTH-type_TetR-like_transc_reg"/>
</dbReference>
<dbReference type="PANTHER" id="PTHR30055:SF234">
    <property type="entry name" value="HTH-TYPE TRANSCRIPTIONAL REGULATOR BETI"/>
    <property type="match status" value="1"/>
</dbReference>
<name>A0ABT9IQE5_9MICC</name>
<reference evidence="6 7" key="1">
    <citation type="submission" date="2023-08" db="EMBL/GenBank/DDBJ databases">
        <title>Arthrobacter horti sp. nov., isolated from forest soil.</title>
        <authorList>
            <person name="Park M."/>
        </authorList>
    </citation>
    <scope>NUCLEOTIDE SEQUENCE [LARGE SCALE GENOMIC DNA]</scope>
    <source>
        <strain evidence="6 7">YJM1</strain>
    </source>
</reference>
<comment type="caution">
    <text evidence="6">The sequence shown here is derived from an EMBL/GenBank/DDBJ whole genome shotgun (WGS) entry which is preliminary data.</text>
</comment>
<dbReference type="RefSeq" id="WP_305996825.1">
    <property type="nucleotide sequence ID" value="NZ_JAVALS010000007.1"/>
</dbReference>
<dbReference type="PRINTS" id="PR00455">
    <property type="entry name" value="HTHTETR"/>
</dbReference>
<feature type="domain" description="HTH tetR-type" evidence="5">
    <location>
        <begin position="5"/>
        <end position="65"/>
    </location>
</feature>
<keyword evidence="3" id="KW-0804">Transcription</keyword>
<evidence type="ECO:0000256" key="2">
    <source>
        <dbReference type="ARBA" id="ARBA00023125"/>
    </source>
</evidence>
<dbReference type="Proteomes" id="UP001232725">
    <property type="component" value="Unassembled WGS sequence"/>
</dbReference>
<keyword evidence="7" id="KW-1185">Reference proteome</keyword>
<accession>A0ABT9IQE5</accession>
<protein>
    <submittedName>
        <fullName evidence="6">TetR/AcrR family transcriptional regulator</fullName>
    </submittedName>
</protein>
<evidence type="ECO:0000256" key="4">
    <source>
        <dbReference type="PROSITE-ProRule" id="PRU00335"/>
    </source>
</evidence>